<evidence type="ECO:0000313" key="1">
    <source>
        <dbReference type="EMBL" id="NGZ90733.1"/>
    </source>
</evidence>
<dbReference type="AlphaFoldDB" id="A0A967AGC2"/>
<dbReference type="EMBL" id="JAANAS010000094">
    <property type="protein sequence ID" value="NGZ90733.1"/>
    <property type="molecule type" value="Genomic_DNA"/>
</dbReference>
<name>A0A967AGC2_9FLAO</name>
<keyword evidence="2" id="KW-1185">Reference proteome</keyword>
<gene>
    <name evidence="1" type="ORF">G7034_10775</name>
</gene>
<dbReference type="RefSeq" id="WP_166400964.1">
    <property type="nucleotide sequence ID" value="NZ_JAANAS010000094.1"/>
</dbReference>
<dbReference type="Proteomes" id="UP000643701">
    <property type="component" value="Unassembled WGS sequence"/>
</dbReference>
<accession>A0A967AGC2</accession>
<reference evidence="1" key="1">
    <citation type="submission" date="2020-03" db="EMBL/GenBank/DDBJ databases">
        <title>Psychroflexus Maritimus sp. nov., isolate from marine sediment.</title>
        <authorList>
            <person name="Zhong Y.-L."/>
        </authorList>
    </citation>
    <scope>NUCLEOTIDE SEQUENCE</scope>
    <source>
        <strain evidence="1">C1</strain>
    </source>
</reference>
<proteinExistence type="predicted"/>
<sequence>MKTSAIIPERIKLNHIEVVSTYINDDTINKNLNFEFNVAHNTKHNLDDERIKIELFINLLSTKEIGIKYHIDFYFQIEDLKDHYELDQDKNIPIFSGQFIATLLGISFSTARGIIYQQLQETNFCKLILPVVSPSKILDLRIKNS</sequence>
<evidence type="ECO:0008006" key="3">
    <source>
        <dbReference type="Google" id="ProtNLM"/>
    </source>
</evidence>
<protein>
    <recommendedName>
        <fullName evidence="3">Preprotein translocase subunit SecB</fullName>
    </recommendedName>
</protein>
<comment type="caution">
    <text evidence="1">The sequence shown here is derived from an EMBL/GenBank/DDBJ whole genome shotgun (WGS) entry which is preliminary data.</text>
</comment>
<organism evidence="1 2">
    <name type="scientific">Psychroflexus maritimus</name>
    <dbReference type="NCBI Taxonomy" id="2714865"/>
    <lineage>
        <taxon>Bacteria</taxon>
        <taxon>Pseudomonadati</taxon>
        <taxon>Bacteroidota</taxon>
        <taxon>Flavobacteriia</taxon>
        <taxon>Flavobacteriales</taxon>
        <taxon>Flavobacteriaceae</taxon>
        <taxon>Psychroflexus</taxon>
    </lineage>
</organism>
<evidence type="ECO:0000313" key="2">
    <source>
        <dbReference type="Proteomes" id="UP000643701"/>
    </source>
</evidence>